<evidence type="ECO:0000256" key="5">
    <source>
        <dbReference type="ARBA" id="ARBA00023274"/>
    </source>
</evidence>
<evidence type="ECO:0000256" key="7">
    <source>
        <dbReference type="ARBA" id="ARBA00082711"/>
    </source>
</evidence>
<feature type="compositionally biased region" description="Basic residues" evidence="8">
    <location>
        <begin position="177"/>
        <end position="188"/>
    </location>
</feature>
<evidence type="ECO:0000313" key="9">
    <source>
        <dbReference type="Proteomes" id="UP000887572"/>
    </source>
</evidence>
<dbReference type="GO" id="GO:1990904">
    <property type="term" value="C:ribonucleoprotein complex"/>
    <property type="evidence" value="ECO:0007669"/>
    <property type="project" value="UniProtKB-KW"/>
</dbReference>
<evidence type="ECO:0000256" key="2">
    <source>
        <dbReference type="ARBA" id="ARBA00010528"/>
    </source>
</evidence>
<feature type="compositionally biased region" description="Polar residues" evidence="8">
    <location>
        <begin position="76"/>
        <end position="85"/>
    </location>
</feature>
<dbReference type="InterPro" id="IPR013005">
    <property type="entry name" value="Ribosomal_uL4-like"/>
</dbReference>
<evidence type="ECO:0000256" key="8">
    <source>
        <dbReference type="SAM" id="MobiDB-lite"/>
    </source>
</evidence>
<dbReference type="InterPro" id="IPR002136">
    <property type="entry name" value="Ribosomal_uL4"/>
</dbReference>
<dbReference type="GO" id="GO:0005840">
    <property type="term" value="C:ribosome"/>
    <property type="evidence" value="ECO:0007669"/>
    <property type="project" value="UniProtKB-KW"/>
</dbReference>
<proteinExistence type="inferred from homology"/>
<evidence type="ECO:0000313" key="10">
    <source>
        <dbReference type="WBParaSite" id="Gr19_v10_g12233.t1"/>
    </source>
</evidence>
<dbReference type="SUPFAM" id="SSF52166">
    <property type="entry name" value="Ribosomal protein L4"/>
    <property type="match status" value="1"/>
</dbReference>
<keyword evidence="5" id="KW-0687">Ribonucleoprotein</keyword>
<dbReference type="FunFam" id="3.40.1370.10:FF:000005">
    <property type="entry name" value="39S ribosomal protein L4, mitochondrial"/>
    <property type="match status" value="1"/>
</dbReference>
<reference evidence="10" key="1">
    <citation type="submission" date="2022-11" db="UniProtKB">
        <authorList>
            <consortium name="WormBaseParasite"/>
        </authorList>
    </citation>
    <scope>IDENTIFICATION</scope>
</reference>
<comment type="subcellular location">
    <subcellularLocation>
        <location evidence="1">Mitochondrion</location>
    </subcellularLocation>
</comment>
<dbReference type="GO" id="GO:0005743">
    <property type="term" value="C:mitochondrial inner membrane"/>
    <property type="evidence" value="ECO:0007669"/>
    <property type="project" value="UniProtKB-ARBA"/>
</dbReference>
<dbReference type="Gene3D" id="3.40.1370.10">
    <property type="match status" value="1"/>
</dbReference>
<dbReference type="AlphaFoldDB" id="A0A914GY63"/>
<keyword evidence="9" id="KW-1185">Reference proteome</keyword>
<evidence type="ECO:0000256" key="1">
    <source>
        <dbReference type="ARBA" id="ARBA00004173"/>
    </source>
</evidence>
<keyword evidence="3" id="KW-0689">Ribosomal protein</keyword>
<evidence type="ECO:0000256" key="4">
    <source>
        <dbReference type="ARBA" id="ARBA00023128"/>
    </source>
</evidence>
<dbReference type="GO" id="GO:0003735">
    <property type="term" value="F:structural constituent of ribosome"/>
    <property type="evidence" value="ECO:0007669"/>
    <property type="project" value="InterPro"/>
</dbReference>
<sequence>MTRDGERRKSRSKKRSKKAQHRHGRPTAAHPDPTAAMIVQPDPTAGMLVQPDPTAGMLVQPDPTTGMRAQSAKGDAQTSGATGITPTRPKIGSELRELWRMDKRNPFLEIPEAWVTSLDEVEQRNDGIFQLHPDIFRVRPRIDLLQQNITWQETYRNLTLTKMLTRAEMPGGGRKPWPQKKQGRHHAGSIRSPHFIRGGFAHGVRGPCTKFFMLPEPTRLHGLRTALTIKHVQDDLVIVDDFETLASPDPQFLQDLADARNWGYSVLFVDLSADKVAINLTEAINQIPSFNVLPLYGLNCYSIVKHHTLVLSKRVVEALERRILEHLHKAGAHNKQYRYMDYKQKILAEGEHEEDAIYPPFV</sequence>
<evidence type="ECO:0000256" key="3">
    <source>
        <dbReference type="ARBA" id="ARBA00022980"/>
    </source>
</evidence>
<organism evidence="9 10">
    <name type="scientific">Globodera rostochiensis</name>
    <name type="common">Golden nematode worm</name>
    <name type="synonym">Heterodera rostochiensis</name>
    <dbReference type="NCBI Taxonomy" id="31243"/>
    <lineage>
        <taxon>Eukaryota</taxon>
        <taxon>Metazoa</taxon>
        <taxon>Ecdysozoa</taxon>
        <taxon>Nematoda</taxon>
        <taxon>Chromadorea</taxon>
        <taxon>Rhabditida</taxon>
        <taxon>Tylenchina</taxon>
        <taxon>Tylenchomorpha</taxon>
        <taxon>Tylenchoidea</taxon>
        <taxon>Heteroderidae</taxon>
        <taxon>Heteroderinae</taxon>
        <taxon>Globodera</taxon>
    </lineage>
</organism>
<protein>
    <recommendedName>
        <fullName evidence="6">Large ribosomal subunit protein uL4m</fullName>
    </recommendedName>
    <alternativeName>
        <fullName evidence="7">39S ribosomal protein L4, mitochondrial</fullName>
    </alternativeName>
</protein>
<accession>A0A914GY63</accession>
<feature type="region of interest" description="Disordered" evidence="8">
    <location>
        <begin position="1"/>
        <end position="39"/>
    </location>
</feature>
<comment type="similarity">
    <text evidence="2">Belongs to the universal ribosomal protein uL4 family.</text>
</comment>
<dbReference type="InterPro" id="IPR023574">
    <property type="entry name" value="Ribosomal_uL4_dom_sf"/>
</dbReference>
<dbReference type="PANTHER" id="PTHR10746:SF6">
    <property type="entry name" value="LARGE RIBOSOMAL SUBUNIT PROTEIN UL4M"/>
    <property type="match status" value="1"/>
</dbReference>
<evidence type="ECO:0000256" key="6">
    <source>
        <dbReference type="ARBA" id="ARBA00040565"/>
    </source>
</evidence>
<dbReference type="Pfam" id="PF00573">
    <property type="entry name" value="Ribosomal_L4"/>
    <property type="match status" value="1"/>
</dbReference>
<feature type="region of interest" description="Disordered" evidence="8">
    <location>
        <begin position="64"/>
        <end position="89"/>
    </location>
</feature>
<dbReference type="GO" id="GO:0006412">
    <property type="term" value="P:translation"/>
    <property type="evidence" value="ECO:0007669"/>
    <property type="project" value="InterPro"/>
</dbReference>
<dbReference type="Proteomes" id="UP000887572">
    <property type="component" value="Unplaced"/>
</dbReference>
<feature type="region of interest" description="Disordered" evidence="8">
    <location>
        <begin position="168"/>
        <end position="188"/>
    </location>
</feature>
<dbReference type="WBParaSite" id="Gr19_v10_g12233.t1">
    <property type="protein sequence ID" value="Gr19_v10_g12233.t1"/>
    <property type="gene ID" value="Gr19_v10_g12233"/>
</dbReference>
<feature type="compositionally biased region" description="Basic residues" evidence="8">
    <location>
        <begin position="8"/>
        <end position="25"/>
    </location>
</feature>
<dbReference type="PANTHER" id="PTHR10746">
    <property type="entry name" value="50S RIBOSOMAL PROTEIN L4"/>
    <property type="match status" value="1"/>
</dbReference>
<name>A0A914GY63_GLORO</name>
<keyword evidence="4" id="KW-0496">Mitochondrion</keyword>